<dbReference type="AlphaFoldDB" id="A0A6A5TU52"/>
<dbReference type="Proteomes" id="UP000800035">
    <property type="component" value="Unassembled WGS sequence"/>
</dbReference>
<protein>
    <submittedName>
        <fullName evidence="2">Uncharacterized protein</fullName>
    </submittedName>
</protein>
<reference evidence="2" key="1">
    <citation type="journal article" date="2020" name="Stud. Mycol.">
        <title>101 Dothideomycetes genomes: a test case for predicting lifestyles and emergence of pathogens.</title>
        <authorList>
            <person name="Haridas S."/>
            <person name="Albert R."/>
            <person name="Binder M."/>
            <person name="Bloem J."/>
            <person name="Labutti K."/>
            <person name="Salamov A."/>
            <person name="Andreopoulos B."/>
            <person name="Baker S."/>
            <person name="Barry K."/>
            <person name="Bills G."/>
            <person name="Bluhm B."/>
            <person name="Cannon C."/>
            <person name="Castanera R."/>
            <person name="Culley D."/>
            <person name="Daum C."/>
            <person name="Ezra D."/>
            <person name="Gonzalez J."/>
            <person name="Henrissat B."/>
            <person name="Kuo A."/>
            <person name="Liang C."/>
            <person name="Lipzen A."/>
            <person name="Lutzoni F."/>
            <person name="Magnuson J."/>
            <person name="Mondo S."/>
            <person name="Nolan M."/>
            <person name="Ohm R."/>
            <person name="Pangilinan J."/>
            <person name="Park H.-J."/>
            <person name="Ramirez L."/>
            <person name="Alfaro M."/>
            <person name="Sun H."/>
            <person name="Tritt A."/>
            <person name="Yoshinaga Y."/>
            <person name="Zwiers L.-H."/>
            <person name="Turgeon B."/>
            <person name="Goodwin S."/>
            <person name="Spatafora J."/>
            <person name="Crous P."/>
            <person name="Grigoriev I."/>
        </authorList>
    </citation>
    <scope>NUCLEOTIDE SEQUENCE</scope>
    <source>
        <strain evidence="2">CBS 675.92</strain>
    </source>
</reference>
<feature type="compositionally biased region" description="Pro residues" evidence="1">
    <location>
        <begin position="159"/>
        <end position="171"/>
    </location>
</feature>
<dbReference type="EMBL" id="ML976993">
    <property type="protein sequence ID" value="KAF1955834.1"/>
    <property type="molecule type" value="Genomic_DNA"/>
</dbReference>
<feature type="region of interest" description="Disordered" evidence="1">
    <location>
        <begin position="136"/>
        <end position="172"/>
    </location>
</feature>
<evidence type="ECO:0000256" key="1">
    <source>
        <dbReference type="SAM" id="MobiDB-lite"/>
    </source>
</evidence>
<sequence length="373" mass="41972">MNEIGGSHQAHRLQSNGNSTVHDIQYQSHPQTMTSPPTHQQNQNVYHQSSPRAPAAQFPSLNALVQQHAQPQQNLFDHPYRPLLPKTGNAVPTNTPLIGHAPVADFFTAPDHRQAYTNTAPLDAATYADWQPQHHLPEETTPAHHTNTPPLPNNTSTYPSPPTQTPHPHPPNRWYQAHAYRLQVHEPPQIEPSTDPTIAQVTHSAEHWVVTLIHAITNTTSVKDTPTSHALRTFLPSAYDPFLIEATARQILTLLLDRCTHGFRGPAAFNKALKPARDLEADRTATCEERMRNVVEVLRWNKRACKDVLYEDWKIRLLVNHPLAYDREKDCQKGSNDQRRKRLVQERERLRGVEEELRGGGGGGGVLRGARRG</sequence>
<evidence type="ECO:0000313" key="3">
    <source>
        <dbReference type="Proteomes" id="UP000800035"/>
    </source>
</evidence>
<feature type="compositionally biased region" description="Polar residues" evidence="1">
    <location>
        <begin position="28"/>
        <end position="51"/>
    </location>
</feature>
<organism evidence="2 3">
    <name type="scientific">Byssothecium circinans</name>
    <dbReference type="NCBI Taxonomy" id="147558"/>
    <lineage>
        <taxon>Eukaryota</taxon>
        <taxon>Fungi</taxon>
        <taxon>Dikarya</taxon>
        <taxon>Ascomycota</taxon>
        <taxon>Pezizomycotina</taxon>
        <taxon>Dothideomycetes</taxon>
        <taxon>Pleosporomycetidae</taxon>
        <taxon>Pleosporales</taxon>
        <taxon>Massarineae</taxon>
        <taxon>Massarinaceae</taxon>
        <taxon>Byssothecium</taxon>
    </lineage>
</organism>
<dbReference type="OrthoDB" id="3801063at2759"/>
<feature type="region of interest" description="Disordered" evidence="1">
    <location>
        <begin position="28"/>
        <end position="54"/>
    </location>
</feature>
<evidence type="ECO:0000313" key="2">
    <source>
        <dbReference type="EMBL" id="KAF1955834.1"/>
    </source>
</evidence>
<proteinExistence type="predicted"/>
<gene>
    <name evidence="2" type="ORF">CC80DRAFT_548902</name>
</gene>
<accession>A0A6A5TU52</accession>
<feature type="region of interest" description="Disordered" evidence="1">
    <location>
        <begin position="354"/>
        <end position="373"/>
    </location>
</feature>
<keyword evidence="3" id="KW-1185">Reference proteome</keyword>
<feature type="compositionally biased region" description="Low complexity" evidence="1">
    <location>
        <begin position="143"/>
        <end position="158"/>
    </location>
</feature>
<name>A0A6A5TU52_9PLEO</name>